<dbReference type="Gene3D" id="2.60.40.420">
    <property type="entry name" value="Cupredoxins - blue copper proteins"/>
    <property type="match status" value="1"/>
</dbReference>
<organism evidence="3 4">
    <name type="scientific">Nitrosopumilus piranensis</name>
    <dbReference type="NCBI Taxonomy" id="1582439"/>
    <lineage>
        <taxon>Archaea</taxon>
        <taxon>Nitrososphaerota</taxon>
        <taxon>Nitrososphaeria</taxon>
        <taxon>Nitrosopumilales</taxon>
        <taxon>Nitrosopumilaceae</taxon>
        <taxon>Nitrosopumilus</taxon>
    </lineage>
</organism>
<dbReference type="STRING" id="1582439.NPIRD3C_0789"/>
<accession>A0A0C5BUT8</accession>
<keyword evidence="1" id="KW-0472">Membrane</keyword>
<dbReference type="OrthoDB" id="3372at2157"/>
<reference evidence="4" key="1">
    <citation type="submission" date="2015-02" db="EMBL/GenBank/DDBJ databases">
        <title>Characterization of two novel Thaumarchaeota isolated from the Northern Adriatic Sea.</title>
        <authorList>
            <person name="Bayer B."/>
            <person name="Vojvoda J."/>
            <person name="Offre P."/>
            <person name="Srivastava A."/>
            <person name="Elisabeth N."/>
            <person name="Garcia J.A.L."/>
            <person name="Schleper C."/>
            <person name="Herndl G.J."/>
        </authorList>
    </citation>
    <scope>NUCLEOTIDE SEQUENCE [LARGE SCALE GENOMIC DNA]</scope>
    <source>
        <strain evidence="4">D3C</strain>
    </source>
</reference>
<dbReference type="Pfam" id="PF13473">
    <property type="entry name" value="Cupredoxin_1"/>
    <property type="match status" value="1"/>
</dbReference>
<name>A0A0C5BUT8_9ARCH</name>
<dbReference type="EMBL" id="CP010868">
    <property type="protein sequence ID" value="AJM92001.1"/>
    <property type="molecule type" value="Genomic_DNA"/>
</dbReference>
<evidence type="ECO:0000256" key="1">
    <source>
        <dbReference type="SAM" id="Phobius"/>
    </source>
</evidence>
<reference evidence="3 4" key="3">
    <citation type="journal article" date="2019" name="Int. J. Syst. Evol. Microbiol.">
        <title>Nitrosopumilus adriaticus sp. nov. and Nitrosopumilus piranensis sp. nov., two ammonia-oxidizing archaea from the Adriatic Sea and members of the class Nitrososphaeria.</title>
        <authorList>
            <person name="Bayer B."/>
            <person name="Vojvoda J."/>
            <person name="Reinthaler T."/>
            <person name="Reyes C."/>
            <person name="Pinto M."/>
            <person name="Herndl G.J."/>
        </authorList>
    </citation>
    <scope>NUCLEOTIDE SEQUENCE [LARGE SCALE GENOMIC DNA]</scope>
    <source>
        <strain evidence="3 4">D3C</strain>
    </source>
</reference>
<dbReference type="RefSeq" id="WP_148702922.1">
    <property type="nucleotide sequence ID" value="NZ_CP010868.1"/>
</dbReference>
<gene>
    <name evidence="3" type="ORF">NPIRD3C_0789</name>
</gene>
<evidence type="ECO:0000313" key="4">
    <source>
        <dbReference type="Proteomes" id="UP000032027"/>
    </source>
</evidence>
<dbReference type="AlphaFoldDB" id="A0A0C5BUT8"/>
<dbReference type="SUPFAM" id="SSF49503">
    <property type="entry name" value="Cupredoxins"/>
    <property type="match status" value="1"/>
</dbReference>
<evidence type="ECO:0000313" key="3">
    <source>
        <dbReference type="EMBL" id="AJM92001.1"/>
    </source>
</evidence>
<feature type="domain" description="EfeO-type cupredoxin-like" evidence="2">
    <location>
        <begin position="159"/>
        <end position="246"/>
    </location>
</feature>
<dbReference type="Proteomes" id="UP000032027">
    <property type="component" value="Chromosome"/>
</dbReference>
<feature type="transmembrane region" description="Helical" evidence="1">
    <location>
        <begin position="6"/>
        <end position="26"/>
    </location>
</feature>
<dbReference type="PATRIC" id="fig|1582439.9.peg.812"/>
<proteinExistence type="predicted"/>
<reference evidence="3 4" key="2">
    <citation type="journal article" date="2016" name="ISME J.">
        <title>Physiological and genomic characterization of two novel marine thaumarchaeal strains indicates niche differentiation.</title>
        <authorList>
            <person name="Bayer B."/>
            <person name="Vojvoda J."/>
            <person name="Offre P."/>
            <person name="Alves R.J."/>
            <person name="Elisabeth N.H."/>
            <person name="Garcia J.A."/>
            <person name="Volland J.M."/>
            <person name="Srivastava A."/>
            <person name="Schleper C."/>
            <person name="Herndl G.J."/>
        </authorList>
    </citation>
    <scope>NUCLEOTIDE SEQUENCE [LARGE SCALE GENOMIC DNA]</scope>
    <source>
        <strain evidence="3 4">D3C</strain>
    </source>
</reference>
<sequence>MVSQYIWIGVVIGAFVVGIAGSYTVFNAENTSVAPQNMQQMMQDSTQRQQMRSMMMQDSDMMTEMMQDPQFMQRMGSMCSNPELCQGMFDSMMSNPEMMQRMTEMMGGSMGRHMMGSMMNQQMLDTMNQPLTDTQAELPIGSEPQLRTFEIELGEVEFFANTENESGDEDTVYVELHKWNPNVFVVNKGDTVSLKVTNPRGNYHSFSIPEFGVSTSMLDPRGGTETIEFVADKAGTFTFSCEVPYNPDQQWCDPDHAMMTGTIIVLDN</sequence>
<dbReference type="KEGG" id="nid:NPIRD3C_0789"/>
<dbReference type="GeneID" id="41599954"/>
<protein>
    <recommendedName>
        <fullName evidence="2">EfeO-type cupredoxin-like domain-containing protein</fullName>
    </recommendedName>
</protein>
<dbReference type="InterPro" id="IPR028096">
    <property type="entry name" value="EfeO_Cupredoxin"/>
</dbReference>
<keyword evidence="1" id="KW-1133">Transmembrane helix</keyword>
<keyword evidence="4" id="KW-1185">Reference proteome</keyword>
<keyword evidence="1" id="KW-0812">Transmembrane</keyword>
<evidence type="ECO:0000259" key="2">
    <source>
        <dbReference type="Pfam" id="PF13473"/>
    </source>
</evidence>
<dbReference type="HOGENOM" id="CLU_1036653_0_0_2"/>
<dbReference type="InterPro" id="IPR008972">
    <property type="entry name" value="Cupredoxin"/>
</dbReference>